<dbReference type="GO" id="GO:0046872">
    <property type="term" value="F:metal ion binding"/>
    <property type="evidence" value="ECO:0007669"/>
    <property type="project" value="UniProtKB-KW"/>
</dbReference>
<dbReference type="STRING" id="1454373.ACMU_07035"/>
<name>A0A037ZM14_9RHOB</name>
<feature type="domain" description="Cytochrome c" evidence="7">
    <location>
        <begin position="129"/>
        <end position="217"/>
    </location>
</feature>
<keyword evidence="5 6" id="KW-0408">Iron</keyword>
<dbReference type="RefSeq" id="WP_035256939.1">
    <property type="nucleotide sequence ID" value="NZ_JFKE01000002.1"/>
</dbReference>
<reference evidence="8 9" key="1">
    <citation type="submission" date="2014-03" db="EMBL/GenBank/DDBJ databases">
        <title>Draft Genome Sequence of Actibacterium mucosum KCTC 23349, a Marine Alphaproteobacterium with Complex Ionic Requirements Isolated from Mediterranean Seawater at Malvarrosa Beach, Valencia, Spain.</title>
        <authorList>
            <person name="Arahal D.R."/>
            <person name="Shao Z."/>
            <person name="Lai Q."/>
            <person name="Pujalte M.J."/>
        </authorList>
    </citation>
    <scope>NUCLEOTIDE SEQUENCE [LARGE SCALE GENOMIC DNA]</scope>
    <source>
        <strain evidence="8 9">KCTC 23349</strain>
    </source>
</reference>
<evidence type="ECO:0000259" key="7">
    <source>
        <dbReference type="PROSITE" id="PS51007"/>
    </source>
</evidence>
<proteinExistence type="predicted"/>
<dbReference type="GO" id="GO:0009055">
    <property type="term" value="F:electron transfer activity"/>
    <property type="evidence" value="ECO:0007669"/>
    <property type="project" value="InterPro"/>
</dbReference>
<keyword evidence="1" id="KW-0813">Transport</keyword>
<evidence type="ECO:0000256" key="6">
    <source>
        <dbReference type="PROSITE-ProRule" id="PRU00433"/>
    </source>
</evidence>
<dbReference type="PANTHER" id="PTHR11961">
    <property type="entry name" value="CYTOCHROME C"/>
    <property type="match status" value="1"/>
</dbReference>
<comment type="caution">
    <text evidence="8">The sequence shown here is derived from an EMBL/GenBank/DDBJ whole genome shotgun (WGS) entry which is preliminary data.</text>
</comment>
<gene>
    <name evidence="8" type="ORF">ACMU_07035</name>
</gene>
<dbReference type="Gene3D" id="1.10.760.10">
    <property type="entry name" value="Cytochrome c-like domain"/>
    <property type="match status" value="2"/>
</dbReference>
<evidence type="ECO:0000313" key="8">
    <source>
        <dbReference type="EMBL" id="KAJ56689.1"/>
    </source>
</evidence>
<keyword evidence="2 6" id="KW-0349">Heme</keyword>
<dbReference type="AlphaFoldDB" id="A0A037ZM14"/>
<evidence type="ECO:0000313" key="9">
    <source>
        <dbReference type="Proteomes" id="UP000026249"/>
    </source>
</evidence>
<dbReference type="Pfam" id="PF00034">
    <property type="entry name" value="Cytochrom_C"/>
    <property type="match status" value="2"/>
</dbReference>
<evidence type="ECO:0000256" key="3">
    <source>
        <dbReference type="ARBA" id="ARBA00022723"/>
    </source>
</evidence>
<dbReference type="PRINTS" id="PR00604">
    <property type="entry name" value="CYTCHRMECIAB"/>
</dbReference>
<organism evidence="8 9">
    <name type="scientific">Actibacterium mucosum KCTC 23349</name>
    <dbReference type="NCBI Taxonomy" id="1454373"/>
    <lineage>
        <taxon>Bacteria</taxon>
        <taxon>Pseudomonadati</taxon>
        <taxon>Pseudomonadota</taxon>
        <taxon>Alphaproteobacteria</taxon>
        <taxon>Rhodobacterales</taxon>
        <taxon>Roseobacteraceae</taxon>
        <taxon>Actibacterium</taxon>
    </lineage>
</organism>
<evidence type="ECO:0000256" key="2">
    <source>
        <dbReference type="ARBA" id="ARBA00022617"/>
    </source>
</evidence>
<evidence type="ECO:0000256" key="4">
    <source>
        <dbReference type="ARBA" id="ARBA00022982"/>
    </source>
</evidence>
<feature type="domain" description="Cytochrome c" evidence="7">
    <location>
        <begin position="335"/>
        <end position="438"/>
    </location>
</feature>
<dbReference type="GO" id="GO:0020037">
    <property type="term" value="F:heme binding"/>
    <property type="evidence" value="ECO:0007669"/>
    <property type="project" value="InterPro"/>
</dbReference>
<keyword evidence="4" id="KW-0249">Electron transport</keyword>
<dbReference type="InterPro" id="IPR036909">
    <property type="entry name" value="Cyt_c-like_dom_sf"/>
</dbReference>
<dbReference type="OrthoDB" id="9779283at2"/>
<evidence type="ECO:0000256" key="1">
    <source>
        <dbReference type="ARBA" id="ARBA00022448"/>
    </source>
</evidence>
<sequence length="439" mass="46670">MSKPLSQIFLPAIGGTALMLAVAVVVAERNYGDNQIATLERQVVQVSERAEKARATGQAEAARVGELEAEIAEIQAAAALRVATGSNLTAPAPEAEGAYGLGRAALVEEIAAWDVDVLPDGRGLPEGKGDVWTGEEVFADRCASCHGDFAEGVDNWPVLAGGFDTLGDEDPVKTVGSYWPHLSTAWDYISRSMPFGEAGTLTADETYAIVAYILYSNDLVDEDFELNHENFADFNMYNMDGFVIDDRPDLEYAAWRSEPCMENCKDEVKITMRSVFLVETPPEGGSNSVMNHAAGEELPSFTAAGPSFIPEGAKATQAVAQDTAAPAALADDGADLIADGQKVFKKCAACHKVGEGAKNASGPQLNGIVGRTIGGVEGFKYSKVFQAALEEGRVWDEAALTEFLAKPKSYMKGTKMAFSGLKKETDLTAVIAYLASLGE</sequence>
<dbReference type="InterPro" id="IPR009056">
    <property type="entry name" value="Cyt_c-like_dom"/>
</dbReference>
<keyword evidence="3 6" id="KW-0479">Metal-binding</keyword>
<dbReference type="InterPro" id="IPR002327">
    <property type="entry name" value="Cyt_c_1A/1B"/>
</dbReference>
<dbReference type="SUPFAM" id="SSF46626">
    <property type="entry name" value="Cytochrome c"/>
    <property type="match status" value="2"/>
</dbReference>
<evidence type="ECO:0000256" key="5">
    <source>
        <dbReference type="ARBA" id="ARBA00023004"/>
    </source>
</evidence>
<dbReference type="Proteomes" id="UP000026249">
    <property type="component" value="Unassembled WGS sequence"/>
</dbReference>
<keyword evidence="9" id="KW-1185">Reference proteome</keyword>
<accession>A0A037ZM14</accession>
<protein>
    <submittedName>
        <fullName evidence="8">MFS transporter</fullName>
    </submittedName>
</protein>
<dbReference type="EMBL" id="JFKE01000002">
    <property type="protein sequence ID" value="KAJ56689.1"/>
    <property type="molecule type" value="Genomic_DNA"/>
</dbReference>
<dbReference type="PROSITE" id="PS51007">
    <property type="entry name" value="CYTC"/>
    <property type="match status" value="2"/>
</dbReference>